<name>A0A8H5FBM3_9AGAR</name>
<feature type="compositionally biased region" description="Polar residues" evidence="1">
    <location>
        <begin position="22"/>
        <end position="41"/>
    </location>
</feature>
<proteinExistence type="predicted"/>
<protein>
    <submittedName>
        <fullName evidence="2">Uncharacterized protein</fullName>
    </submittedName>
</protein>
<dbReference type="OrthoDB" id="2596481at2759"/>
<dbReference type="AlphaFoldDB" id="A0A8H5FBM3"/>
<reference evidence="2 3" key="1">
    <citation type="journal article" date="2020" name="ISME J.">
        <title>Uncovering the hidden diversity of litter-decomposition mechanisms in mushroom-forming fungi.</title>
        <authorList>
            <person name="Floudas D."/>
            <person name="Bentzer J."/>
            <person name="Ahren D."/>
            <person name="Johansson T."/>
            <person name="Persson P."/>
            <person name="Tunlid A."/>
        </authorList>
    </citation>
    <scope>NUCLEOTIDE SEQUENCE [LARGE SCALE GENOMIC DNA]</scope>
    <source>
        <strain evidence="2 3">CBS 101986</strain>
    </source>
</reference>
<evidence type="ECO:0000313" key="3">
    <source>
        <dbReference type="Proteomes" id="UP000567179"/>
    </source>
</evidence>
<feature type="compositionally biased region" description="Basic residues" evidence="1">
    <location>
        <begin position="152"/>
        <end position="164"/>
    </location>
</feature>
<dbReference type="EMBL" id="JAACJJ010000001">
    <property type="protein sequence ID" value="KAF5330478.1"/>
    <property type="molecule type" value="Genomic_DNA"/>
</dbReference>
<evidence type="ECO:0000256" key="1">
    <source>
        <dbReference type="SAM" id="MobiDB-lite"/>
    </source>
</evidence>
<keyword evidence="3" id="KW-1185">Reference proteome</keyword>
<evidence type="ECO:0000313" key="2">
    <source>
        <dbReference type="EMBL" id="KAF5330478.1"/>
    </source>
</evidence>
<sequence>MATSTTPLNTFGSAVMSPTLSATSYDMVSGRSRSPSVLSQRRPSDDNSDDEIVWSAAESSGTESDGTDAAAASEDGEYVLLNAPRSLALASPVAQRKMRKRGRKNVNRAHTPAVVTGPLEAQMEALTLSGEPSNEPEFRDIGAGDIATRRVSEKRRKRKAKKQQNKVSFKTPVPSPTLPLQPEEERSRDTASVVLPSAGLGDRGIVDDFSDTQSIVSFNGGLVSTSPTLYEEAATYISSFLSNPEAKNNAVCRLTLLQSLIIELGLSTPSLPDTLKSAKAFLKAHVFLNIREYLSARQEGPEAVQRAMYPSRNALVKDIRRKRDYIPLKWVKKHGLQVLLVGVMYR</sequence>
<organism evidence="2 3">
    <name type="scientific">Psilocybe cf. subviscida</name>
    <dbReference type="NCBI Taxonomy" id="2480587"/>
    <lineage>
        <taxon>Eukaryota</taxon>
        <taxon>Fungi</taxon>
        <taxon>Dikarya</taxon>
        <taxon>Basidiomycota</taxon>
        <taxon>Agaricomycotina</taxon>
        <taxon>Agaricomycetes</taxon>
        <taxon>Agaricomycetidae</taxon>
        <taxon>Agaricales</taxon>
        <taxon>Agaricineae</taxon>
        <taxon>Strophariaceae</taxon>
        <taxon>Psilocybe</taxon>
    </lineage>
</organism>
<comment type="caution">
    <text evidence="2">The sequence shown here is derived from an EMBL/GenBank/DDBJ whole genome shotgun (WGS) entry which is preliminary data.</text>
</comment>
<feature type="compositionally biased region" description="Basic and acidic residues" evidence="1">
    <location>
        <begin position="136"/>
        <end position="151"/>
    </location>
</feature>
<gene>
    <name evidence="2" type="ORF">D9619_005989</name>
</gene>
<feature type="region of interest" description="Disordered" evidence="1">
    <location>
        <begin position="129"/>
        <end position="188"/>
    </location>
</feature>
<dbReference type="Proteomes" id="UP000567179">
    <property type="component" value="Unassembled WGS sequence"/>
</dbReference>
<accession>A0A8H5FBM3</accession>
<feature type="region of interest" description="Disordered" evidence="1">
    <location>
        <begin position="22"/>
        <end position="75"/>
    </location>
</feature>